<dbReference type="AlphaFoldDB" id="A0ABD4K842"/>
<dbReference type="SUPFAM" id="SSF53187">
    <property type="entry name" value="Zn-dependent exopeptidases"/>
    <property type="match status" value="1"/>
</dbReference>
<name>A0ABD4K842_9ENTR</name>
<evidence type="ECO:0000313" key="8">
    <source>
        <dbReference type="EMBL" id="MBF4177784.1"/>
    </source>
</evidence>
<sequence>MTEKQFYPIGTPGQPWTAAEKQQWRENQTRFRSYQTDVLDAINALKPRYDVSQYGELHYGDQTFPLMAVKSQDWDDNLPVALITGGVHGYETSGVMGALNFLAEYQNEYAGKINLLVVPCVSPWAYEHITRWTYEAVDTNRQFWPQGEGEEARALMALTAPLKGKFLLHVDLHETTDSDESEFRPAKAARDGLPFEPGTIPDGYYLVSDTQNSRLDFQQAIIDAVKKVTHIAPADENGKMMEFTVVSEGVVEYDIHAYHLCATLTGAPFTTTTEVYPDSPGTTPEACTRAQIVTVHAAITFALAHA</sequence>
<dbReference type="Pfam" id="PF24827">
    <property type="entry name" value="AstE_AspA_cat"/>
    <property type="match status" value="1"/>
</dbReference>
<evidence type="ECO:0000256" key="2">
    <source>
        <dbReference type="ARBA" id="ARBA00022723"/>
    </source>
</evidence>
<feature type="region of interest" description="Disordered" evidence="6">
    <location>
        <begin position="1"/>
        <end position="20"/>
    </location>
</feature>
<comment type="caution">
    <text evidence="8">The sequence shown here is derived from an EMBL/GenBank/DDBJ whole genome shotgun (WGS) entry which is preliminary data.</text>
</comment>
<dbReference type="RefSeq" id="WP_194512799.1">
    <property type="nucleotide sequence ID" value="NZ_JADIXP010000004.1"/>
</dbReference>
<dbReference type="InterPro" id="IPR055438">
    <property type="entry name" value="AstE_AspA_cat"/>
</dbReference>
<organism evidence="8 9">
    <name type="scientific">Lelliottia nimipressuralis</name>
    <dbReference type="NCBI Taxonomy" id="69220"/>
    <lineage>
        <taxon>Bacteria</taxon>
        <taxon>Pseudomonadati</taxon>
        <taxon>Pseudomonadota</taxon>
        <taxon>Gammaproteobacteria</taxon>
        <taxon>Enterobacterales</taxon>
        <taxon>Enterobacteriaceae</taxon>
        <taxon>Lelliottia</taxon>
    </lineage>
</organism>
<dbReference type="PROSITE" id="PS52035">
    <property type="entry name" value="PEPTIDASE_M14"/>
    <property type="match status" value="1"/>
</dbReference>
<dbReference type="Gene3D" id="3.40.630.10">
    <property type="entry name" value="Zn peptidases"/>
    <property type="match status" value="1"/>
</dbReference>
<proteinExistence type="inferred from homology"/>
<dbReference type="GO" id="GO:0046872">
    <property type="term" value="F:metal ion binding"/>
    <property type="evidence" value="ECO:0007669"/>
    <property type="project" value="UniProtKB-KW"/>
</dbReference>
<evidence type="ECO:0000256" key="6">
    <source>
        <dbReference type="SAM" id="MobiDB-lite"/>
    </source>
</evidence>
<evidence type="ECO:0000256" key="5">
    <source>
        <dbReference type="PROSITE-ProRule" id="PRU01379"/>
    </source>
</evidence>
<evidence type="ECO:0000256" key="1">
    <source>
        <dbReference type="ARBA" id="ARBA00001947"/>
    </source>
</evidence>
<accession>A0ABD4K842</accession>
<keyword evidence="3" id="KW-0378">Hydrolase</keyword>
<dbReference type="CDD" id="cd06231">
    <property type="entry name" value="M14_REP34-like"/>
    <property type="match status" value="1"/>
</dbReference>
<dbReference type="InterPro" id="IPR000834">
    <property type="entry name" value="Peptidase_M14"/>
</dbReference>
<evidence type="ECO:0000256" key="4">
    <source>
        <dbReference type="ARBA" id="ARBA00022833"/>
    </source>
</evidence>
<dbReference type="GO" id="GO:0016787">
    <property type="term" value="F:hydrolase activity"/>
    <property type="evidence" value="ECO:0007669"/>
    <property type="project" value="UniProtKB-KW"/>
</dbReference>
<evidence type="ECO:0000259" key="7">
    <source>
        <dbReference type="PROSITE" id="PS52035"/>
    </source>
</evidence>
<evidence type="ECO:0000313" key="9">
    <source>
        <dbReference type="Proteomes" id="UP000628560"/>
    </source>
</evidence>
<protein>
    <submittedName>
        <fullName evidence="8">M14 family metallocarboxypeptidase</fullName>
    </submittedName>
</protein>
<gene>
    <name evidence="8" type="ORF">ISP11_07885</name>
</gene>
<keyword evidence="2" id="KW-0479">Metal-binding</keyword>
<keyword evidence="4" id="KW-0862">Zinc</keyword>
<comment type="similarity">
    <text evidence="5">Belongs to the peptidase M14 family.</text>
</comment>
<dbReference type="Proteomes" id="UP000628560">
    <property type="component" value="Unassembled WGS sequence"/>
</dbReference>
<feature type="domain" description="Peptidase M14" evidence="7">
    <location>
        <begin position="30"/>
        <end position="306"/>
    </location>
</feature>
<evidence type="ECO:0000256" key="3">
    <source>
        <dbReference type="ARBA" id="ARBA00022801"/>
    </source>
</evidence>
<reference evidence="8 9" key="1">
    <citation type="submission" date="2020-11" db="EMBL/GenBank/DDBJ databases">
        <title>Identification of Lelliottia nimipressuralis from Wound Infection by Whole Genome-Based Bacterial Identification.</title>
        <authorList>
            <person name="Navarathna D.H."/>
            <person name="Choi H."/>
            <person name="Jinadatha C."/>
            <person name="Chatterjee P."/>
            <person name="Hwang M."/>
        </authorList>
    </citation>
    <scope>NUCLEOTIDE SEQUENCE [LARGE SCALE GENOMIC DNA]</scope>
    <source>
        <strain evidence="8 9">DN2020</strain>
    </source>
</reference>
<comment type="cofactor">
    <cofactor evidence="1">
        <name>Zn(2+)</name>
        <dbReference type="ChEBI" id="CHEBI:29105"/>
    </cofactor>
</comment>
<dbReference type="EMBL" id="JADIXP010000004">
    <property type="protein sequence ID" value="MBF4177784.1"/>
    <property type="molecule type" value="Genomic_DNA"/>
</dbReference>
<feature type="active site" description="Proton donor/acceptor" evidence="5">
    <location>
        <position position="274"/>
    </location>
</feature>